<dbReference type="InterPro" id="IPR045028">
    <property type="entry name" value="DinG/Rad3-like"/>
</dbReference>
<dbReference type="SUPFAM" id="SSF52540">
    <property type="entry name" value="P-loop containing nucleoside triphosphate hydrolases"/>
    <property type="match status" value="2"/>
</dbReference>
<dbReference type="Gene3D" id="3.40.50.300">
    <property type="entry name" value="P-loop containing nucleotide triphosphate hydrolases"/>
    <property type="match status" value="2"/>
</dbReference>
<dbReference type="InParanoid" id="A0A0D2JFX6"/>
<dbReference type="PANTHER" id="PTHR11472:SF34">
    <property type="entry name" value="REGULATOR OF TELOMERE ELONGATION HELICASE 1"/>
    <property type="match status" value="1"/>
</dbReference>
<dbReference type="PROSITE" id="PS51193">
    <property type="entry name" value="HELICASE_ATP_BIND_2"/>
    <property type="match status" value="1"/>
</dbReference>
<dbReference type="RefSeq" id="WP_044347848.1">
    <property type="nucleotide sequence ID" value="NZ_AZAC01000010.1"/>
</dbReference>
<keyword evidence="3" id="KW-0067">ATP-binding</keyword>
<dbReference type="Proteomes" id="UP000032233">
    <property type="component" value="Unassembled WGS sequence"/>
</dbReference>
<protein>
    <submittedName>
        <fullName evidence="7">Helicase</fullName>
    </submittedName>
</protein>
<dbReference type="InterPro" id="IPR027417">
    <property type="entry name" value="P-loop_NTPase"/>
</dbReference>
<comment type="caution">
    <text evidence="7">The sequence shown here is derived from an EMBL/GenBank/DDBJ whole genome shotgun (WGS) entry which is preliminary data.</text>
</comment>
<sequence>MGGKNPLDMGAFLGDQSPLKEKIKGFSPREGQIQMAEAVTDCLSKEIPLLVEAGTGTGKTLAYLTPAVALGLKVVVSTGTKNLQDQVNNKELPLLRNCVKPDLRWAVLKGRANYLCLRRYEALAAQPELALAGGDKGLEMLETWVKETRTGDLDQVRGKGLTSQLISEITSNSEQCLGGRCPRRESCFLMEARKKAAEADIVVVNHHLFLADLKLKSEGHGEALPRYQAVVFDEAHLMADVATQVFGVSVSRRRLSVLLRDLGKEAGQSAAVMQAGAACEKAGAGLFAKLLSLAAPAGTMALTSKHLEKLAPQGEKLSQALEGLITTLGGNEEQEALAERAKSIVHDLKAVAQPVAGFTVAWAQARGKGVALNLSPVEVGPHLEAALYQEYGALVFTSATLAPAGDLEPARARLGLPYESKKLVVASPFDPAHQSLLYVPKTMPPPQARNFVQEVAKEVESLLELSGGRAFVLFTSYRNLEAVSRLLIPELPYHCLVQGQAPRTSLLEKFVKKSPSVLFATSSFWQGVDVPGEELSAVIVDKLPFSPPDDPLVAARMEKLEQDGKSGFAHLMVPEAILTLRQGLGRLLRTAEDRGLLAVLDVRLFTKGYGRRFLKALEPIPHTRKIEDVKAFFNQEKTAG</sequence>
<evidence type="ECO:0000256" key="2">
    <source>
        <dbReference type="ARBA" id="ARBA00022801"/>
    </source>
</evidence>
<keyword evidence="1" id="KW-0547">Nucleotide-binding</keyword>
<evidence type="ECO:0000256" key="4">
    <source>
        <dbReference type="ARBA" id="ARBA00038058"/>
    </source>
</evidence>
<dbReference type="EMBL" id="AZAC01000010">
    <property type="protein sequence ID" value="KIX14591.1"/>
    <property type="molecule type" value="Genomic_DNA"/>
</dbReference>
<dbReference type="OrthoDB" id="9805194at2"/>
<gene>
    <name evidence="7" type="ORF">X474_08410</name>
</gene>
<keyword evidence="7" id="KW-0347">Helicase</keyword>
<dbReference type="Pfam" id="PF13307">
    <property type="entry name" value="Helicase_C_2"/>
    <property type="match status" value="1"/>
</dbReference>
<feature type="domain" description="Helicase C-terminal" evidence="6">
    <location>
        <begin position="447"/>
        <end position="603"/>
    </location>
</feature>
<dbReference type="PATRIC" id="fig|1429043.3.peg.1779"/>
<evidence type="ECO:0000256" key="1">
    <source>
        <dbReference type="ARBA" id="ARBA00022741"/>
    </source>
</evidence>
<dbReference type="GO" id="GO:0006281">
    <property type="term" value="P:DNA repair"/>
    <property type="evidence" value="ECO:0007669"/>
    <property type="project" value="TreeGrafter"/>
</dbReference>
<dbReference type="GO" id="GO:0005524">
    <property type="term" value="F:ATP binding"/>
    <property type="evidence" value="ECO:0007669"/>
    <property type="project" value="UniProtKB-KW"/>
</dbReference>
<evidence type="ECO:0000256" key="3">
    <source>
        <dbReference type="ARBA" id="ARBA00022840"/>
    </source>
</evidence>
<comment type="similarity">
    <text evidence="4">Belongs to the helicase family. DinG subfamily.</text>
</comment>
<reference evidence="7 8" key="1">
    <citation type="submission" date="2013-11" db="EMBL/GenBank/DDBJ databases">
        <title>Metagenomic analysis of a methanogenic consortium involved in long chain n-alkane degradation.</title>
        <authorList>
            <person name="Davidova I.A."/>
            <person name="Callaghan A.V."/>
            <person name="Wawrik B."/>
            <person name="Pruitt S."/>
            <person name="Marks C."/>
            <person name="Duncan K.E."/>
            <person name="Suflita J.M."/>
        </authorList>
    </citation>
    <scope>NUCLEOTIDE SEQUENCE [LARGE SCALE GENOMIC DNA]</scope>
    <source>
        <strain evidence="7 8">SPR</strain>
    </source>
</reference>
<dbReference type="InterPro" id="IPR001650">
    <property type="entry name" value="Helicase_C-like"/>
</dbReference>
<organism evidence="7 8">
    <name type="scientific">Dethiosulfatarculus sandiegensis</name>
    <dbReference type="NCBI Taxonomy" id="1429043"/>
    <lineage>
        <taxon>Bacteria</taxon>
        <taxon>Pseudomonadati</taxon>
        <taxon>Thermodesulfobacteriota</taxon>
        <taxon>Desulfarculia</taxon>
        <taxon>Desulfarculales</taxon>
        <taxon>Desulfarculaceae</taxon>
        <taxon>Dethiosulfatarculus</taxon>
    </lineage>
</organism>
<keyword evidence="8" id="KW-1185">Reference proteome</keyword>
<dbReference type="STRING" id="1429043.X474_08410"/>
<accession>A0A0D2JFX6</accession>
<feature type="domain" description="Helicase ATP-binding" evidence="5">
    <location>
        <begin position="18"/>
        <end position="279"/>
    </location>
</feature>
<name>A0A0D2JFX6_9BACT</name>
<dbReference type="PANTHER" id="PTHR11472">
    <property type="entry name" value="DNA REPAIR DEAD HELICASE RAD3/XP-D SUBFAMILY MEMBER"/>
    <property type="match status" value="1"/>
</dbReference>
<dbReference type="GO" id="GO:0003678">
    <property type="term" value="F:DNA helicase activity"/>
    <property type="evidence" value="ECO:0007669"/>
    <property type="project" value="TreeGrafter"/>
</dbReference>
<dbReference type="FunCoup" id="A0A0D2JFX6">
    <property type="interactions" value="181"/>
</dbReference>
<dbReference type="InterPro" id="IPR014013">
    <property type="entry name" value="Helic_SF1/SF2_ATP-bd_DinG/Rad3"/>
</dbReference>
<evidence type="ECO:0000313" key="8">
    <source>
        <dbReference type="Proteomes" id="UP000032233"/>
    </source>
</evidence>
<dbReference type="SMART" id="SM00491">
    <property type="entry name" value="HELICc2"/>
    <property type="match status" value="1"/>
</dbReference>
<evidence type="ECO:0000259" key="6">
    <source>
        <dbReference type="PROSITE" id="PS51194"/>
    </source>
</evidence>
<dbReference type="PROSITE" id="PS51194">
    <property type="entry name" value="HELICASE_CTER"/>
    <property type="match status" value="1"/>
</dbReference>
<proteinExistence type="inferred from homology"/>
<dbReference type="GO" id="GO:0003676">
    <property type="term" value="F:nucleic acid binding"/>
    <property type="evidence" value="ECO:0007669"/>
    <property type="project" value="InterPro"/>
</dbReference>
<evidence type="ECO:0000259" key="5">
    <source>
        <dbReference type="PROSITE" id="PS51193"/>
    </source>
</evidence>
<keyword evidence="2" id="KW-0378">Hydrolase</keyword>
<dbReference type="AlphaFoldDB" id="A0A0D2JFX6"/>
<evidence type="ECO:0000313" key="7">
    <source>
        <dbReference type="EMBL" id="KIX14591.1"/>
    </source>
</evidence>
<dbReference type="InterPro" id="IPR006555">
    <property type="entry name" value="ATP-dep_Helicase_C"/>
</dbReference>
<dbReference type="GO" id="GO:0016818">
    <property type="term" value="F:hydrolase activity, acting on acid anhydrides, in phosphorus-containing anhydrides"/>
    <property type="evidence" value="ECO:0007669"/>
    <property type="project" value="InterPro"/>
</dbReference>